<keyword evidence="2 5" id="KW-0812">Transmembrane</keyword>
<dbReference type="GO" id="GO:0071470">
    <property type="term" value="P:cellular response to osmotic stress"/>
    <property type="evidence" value="ECO:0007669"/>
    <property type="project" value="InterPro"/>
</dbReference>
<dbReference type="InterPro" id="IPR023408">
    <property type="entry name" value="MscS_beta-dom_sf"/>
</dbReference>
<evidence type="ECO:0000259" key="6">
    <source>
        <dbReference type="Pfam" id="PF00924"/>
    </source>
</evidence>
<evidence type="ECO:0000313" key="8">
    <source>
        <dbReference type="Proteomes" id="UP000198725"/>
    </source>
</evidence>
<keyword evidence="8" id="KW-1185">Reference proteome</keyword>
<dbReference type="PANTHER" id="PTHR30414:SF0">
    <property type="entry name" value="MINICONDUCTANCE MECHANOSENSITIVE CHANNEL YBDG"/>
    <property type="match status" value="1"/>
</dbReference>
<evidence type="ECO:0000256" key="4">
    <source>
        <dbReference type="ARBA" id="ARBA00023136"/>
    </source>
</evidence>
<dbReference type="RefSeq" id="WP_008211162.1">
    <property type="nucleotide sequence ID" value="NZ_FOSR01000004.1"/>
</dbReference>
<dbReference type="EMBL" id="FOSR01000004">
    <property type="protein sequence ID" value="SFK58935.1"/>
    <property type="molecule type" value="Genomic_DNA"/>
</dbReference>
<comment type="subcellular location">
    <subcellularLocation>
        <location evidence="1">Membrane</location>
    </subcellularLocation>
</comment>
<gene>
    <name evidence="7" type="ORF">SAMN05192579_10495</name>
</gene>
<feature type="transmembrane region" description="Helical" evidence="5">
    <location>
        <begin position="12"/>
        <end position="30"/>
    </location>
</feature>
<evidence type="ECO:0000313" key="7">
    <source>
        <dbReference type="EMBL" id="SFK58935.1"/>
    </source>
</evidence>
<dbReference type="Proteomes" id="UP000198725">
    <property type="component" value="Unassembled WGS sequence"/>
</dbReference>
<organism evidence="7 8">
    <name type="scientific">Rhodanobacter glycinis</name>
    <dbReference type="NCBI Taxonomy" id="582702"/>
    <lineage>
        <taxon>Bacteria</taxon>
        <taxon>Pseudomonadati</taxon>
        <taxon>Pseudomonadota</taxon>
        <taxon>Gammaproteobacteria</taxon>
        <taxon>Lysobacterales</taxon>
        <taxon>Rhodanobacteraceae</taxon>
        <taxon>Rhodanobacter</taxon>
    </lineage>
</organism>
<keyword evidence="4 5" id="KW-0472">Membrane</keyword>
<feature type="transmembrane region" description="Helical" evidence="5">
    <location>
        <begin position="90"/>
        <end position="115"/>
    </location>
</feature>
<protein>
    <submittedName>
        <fullName evidence="7">Miniconductance mechanosensitive channel</fullName>
    </submittedName>
</protein>
<feature type="domain" description="Mechanosensitive ion channel MscS" evidence="6">
    <location>
        <begin position="178"/>
        <end position="246"/>
    </location>
</feature>
<dbReference type="Gene3D" id="2.30.30.60">
    <property type="match status" value="1"/>
</dbReference>
<dbReference type="GO" id="GO:0008381">
    <property type="term" value="F:mechanosensitive monoatomic ion channel activity"/>
    <property type="evidence" value="ECO:0007669"/>
    <property type="project" value="InterPro"/>
</dbReference>
<dbReference type="InterPro" id="IPR006685">
    <property type="entry name" value="MscS_channel_2nd"/>
</dbReference>
<dbReference type="AlphaFoldDB" id="A0A1I4AR10"/>
<evidence type="ECO:0000256" key="2">
    <source>
        <dbReference type="ARBA" id="ARBA00022692"/>
    </source>
</evidence>
<dbReference type="InterPro" id="IPR010920">
    <property type="entry name" value="LSM_dom_sf"/>
</dbReference>
<feature type="transmembrane region" description="Helical" evidence="5">
    <location>
        <begin position="136"/>
        <end position="156"/>
    </location>
</feature>
<dbReference type="InterPro" id="IPR030192">
    <property type="entry name" value="YbdG"/>
</dbReference>
<sequence>MATLQHLLDMPWMRTLLGVLALLALAWLAGQLVRRILLRVVSSVTRRTAWQWDDALFKRRTFLWLARMVPMLIVKYGIKAVPGVPAGVESVVSGIVLSLIALFAVMAANAALSALEDLYVATPRGRERSIKGYVQLGKILVWMVGAIIIIACLIGSSPLSLLAGLGAISAVLLLIFKDTILSVVASVQLGSNDMLRVGDWISMPDDGADGFVIDVALHTVKVQNWDKTVSTIPTWHLISQSYRNWRGMYESGGRRICRAINIDVTSVRFLAGDEIDHLRQFRLLGDYFARKQKEVGEWNEALGEQGKLAVNQRRLSNLGSLRAYMQAYIDAHPQINHDMLCAVRQLEPGAAGIPLQIYCYTSVTDFVPHENVQSDIFDHLLAILPEFGLRLYQQPTGYDMQAGLAHVGDRQAESRSPSSPGQ</sequence>
<reference evidence="8" key="1">
    <citation type="submission" date="2016-10" db="EMBL/GenBank/DDBJ databases">
        <authorList>
            <person name="Varghese N."/>
            <person name="Submissions S."/>
        </authorList>
    </citation>
    <scope>NUCLEOTIDE SEQUENCE [LARGE SCALE GENOMIC DNA]</scope>
    <source>
        <strain evidence="8">MO64</strain>
    </source>
</reference>
<keyword evidence="3 5" id="KW-1133">Transmembrane helix</keyword>
<name>A0A1I4AR10_9GAMM</name>
<evidence type="ECO:0000256" key="5">
    <source>
        <dbReference type="SAM" id="Phobius"/>
    </source>
</evidence>
<evidence type="ECO:0000256" key="1">
    <source>
        <dbReference type="ARBA" id="ARBA00004370"/>
    </source>
</evidence>
<accession>A0A1I4AR10</accession>
<feature type="transmembrane region" description="Helical" evidence="5">
    <location>
        <begin position="162"/>
        <end position="187"/>
    </location>
</feature>
<dbReference type="GO" id="GO:0005886">
    <property type="term" value="C:plasma membrane"/>
    <property type="evidence" value="ECO:0007669"/>
    <property type="project" value="TreeGrafter"/>
</dbReference>
<proteinExistence type="predicted"/>
<dbReference type="PANTHER" id="PTHR30414">
    <property type="entry name" value="MINICONDUCTANCE MECHANOSENSITIVE CHANNEL YBDG"/>
    <property type="match status" value="1"/>
</dbReference>
<dbReference type="SUPFAM" id="SSF50182">
    <property type="entry name" value="Sm-like ribonucleoproteins"/>
    <property type="match status" value="1"/>
</dbReference>
<evidence type="ECO:0000256" key="3">
    <source>
        <dbReference type="ARBA" id="ARBA00022989"/>
    </source>
</evidence>
<feature type="transmembrane region" description="Helical" evidence="5">
    <location>
        <begin position="61"/>
        <end position="78"/>
    </location>
</feature>
<dbReference type="Pfam" id="PF00924">
    <property type="entry name" value="MS_channel_2nd"/>
    <property type="match status" value="1"/>
</dbReference>